<dbReference type="Gene3D" id="3.40.50.720">
    <property type="entry name" value="NAD(P)-binding Rossmann-like Domain"/>
    <property type="match status" value="15"/>
</dbReference>
<feature type="region of interest" description="Disordered" evidence="1">
    <location>
        <begin position="304"/>
        <end position="532"/>
    </location>
</feature>
<feature type="compositionally biased region" description="Basic and acidic residues" evidence="1">
    <location>
        <begin position="3582"/>
        <end position="3627"/>
    </location>
</feature>
<dbReference type="PANTHER" id="PTHR43571:SF1">
    <property type="entry name" value="NADP-SPECIFIC GLUTAMATE DEHYDROGENASE 1-RELATED"/>
    <property type="match status" value="1"/>
</dbReference>
<dbReference type="PROSITE" id="PS51059">
    <property type="entry name" value="PARP_CATALYTIC"/>
    <property type="match status" value="1"/>
</dbReference>
<feature type="compositionally biased region" description="Basic and acidic residues" evidence="1">
    <location>
        <begin position="3750"/>
        <end position="3768"/>
    </location>
</feature>
<feature type="region of interest" description="Disordered" evidence="1">
    <location>
        <begin position="3367"/>
        <end position="3494"/>
    </location>
</feature>
<accession>A0AAV7YQK4</accession>
<dbReference type="GO" id="GO:0006537">
    <property type="term" value="P:glutamate biosynthetic process"/>
    <property type="evidence" value="ECO:0007669"/>
    <property type="project" value="TreeGrafter"/>
</dbReference>
<feature type="region of interest" description="Disordered" evidence="1">
    <location>
        <begin position="3582"/>
        <end position="3723"/>
    </location>
</feature>
<evidence type="ECO:0000256" key="1">
    <source>
        <dbReference type="SAM" id="MobiDB-lite"/>
    </source>
</evidence>
<feature type="compositionally biased region" description="Basic and acidic residues" evidence="1">
    <location>
        <begin position="3452"/>
        <end position="3494"/>
    </location>
</feature>
<gene>
    <name evidence="3" type="ORF">M0812_23234</name>
</gene>
<dbReference type="GO" id="GO:0005829">
    <property type="term" value="C:cytosol"/>
    <property type="evidence" value="ECO:0007669"/>
    <property type="project" value="TreeGrafter"/>
</dbReference>
<dbReference type="EMBL" id="JANTQA010000051">
    <property type="protein sequence ID" value="KAJ3430232.1"/>
    <property type="molecule type" value="Genomic_DNA"/>
</dbReference>
<dbReference type="SMART" id="SM00839">
    <property type="entry name" value="ELFV_dehydrog"/>
    <property type="match status" value="2"/>
</dbReference>
<evidence type="ECO:0000313" key="3">
    <source>
        <dbReference type="EMBL" id="KAJ3430232.1"/>
    </source>
</evidence>
<dbReference type="SUPFAM" id="SSF51735">
    <property type="entry name" value="NAD(P)-binding Rossmann-fold domains"/>
    <property type="match status" value="15"/>
</dbReference>
<organism evidence="3 4">
    <name type="scientific">Anaeramoeba flamelloides</name>
    <dbReference type="NCBI Taxonomy" id="1746091"/>
    <lineage>
        <taxon>Eukaryota</taxon>
        <taxon>Metamonada</taxon>
        <taxon>Anaeramoebidae</taxon>
        <taxon>Anaeramoeba</taxon>
    </lineage>
</organism>
<feature type="compositionally biased region" description="Basic and acidic residues" evidence="1">
    <location>
        <begin position="3230"/>
        <end position="3280"/>
    </location>
</feature>
<evidence type="ECO:0000313" key="4">
    <source>
        <dbReference type="Proteomes" id="UP001146793"/>
    </source>
</evidence>
<dbReference type="Proteomes" id="UP001146793">
    <property type="component" value="Unassembled WGS sequence"/>
</dbReference>
<feature type="compositionally biased region" description="Basic and acidic residues" evidence="1">
    <location>
        <begin position="304"/>
        <end position="446"/>
    </location>
</feature>
<feature type="compositionally biased region" description="Basic and acidic residues" evidence="1">
    <location>
        <begin position="3293"/>
        <end position="3305"/>
    </location>
</feature>
<dbReference type="InterPro" id="IPR050724">
    <property type="entry name" value="Glu_Leu_Phe_Val_DH"/>
</dbReference>
<proteinExistence type="predicted"/>
<dbReference type="InterPro" id="IPR036291">
    <property type="entry name" value="NAD(P)-bd_dom_sf"/>
</dbReference>
<feature type="compositionally biased region" description="Low complexity" evidence="1">
    <location>
        <begin position="3639"/>
        <end position="3660"/>
    </location>
</feature>
<feature type="region of interest" description="Disordered" evidence="1">
    <location>
        <begin position="3204"/>
        <end position="3280"/>
    </location>
</feature>
<feature type="region of interest" description="Disordered" evidence="1">
    <location>
        <begin position="3750"/>
        <end position="3777"/>
    </location>
</feature>
<reference evidence="3" key="1">
    <citation type="submission" date="2022-08" db="EMBL/GenBank/DDBJ databases">
        <title>Novel sulphate-reducing endosymbionts in the free-living metamonad Anaeramoeba.</title>
        <authorList>
            <person name="Jerlstrom-Hultqvist J."/>
            <person name="Cepicka I."/>
            <person name="Gallot-Lavallee L."/>
            <person name="Salas-Leiva D."/>
            <person name="Curtis B.A."/>
            <person name="Zahonova K."/>
            <person name="Pipaliya S."/>
            <person name="Dacks J."/>
            <person name="Roger A.J."/>
        </authorList>
    </citation>
    <scope>NUCLEOTIDE SEQUENCE</scope>
    <source>
        <strain evidence="3">Busselton2</strain>
    </source>
</reference>
<comment type="caution">
    <text evidence="3">The sequence shown here is derived from an EMBL/GenBank/DDBJ whole genome shotgun (WGS) entry which is preliminary data.</text>
</comment>
<feature type="region of interest" description="Disordered" evidence="1">
    <location>
        <begin position="3293"/>
        <end position="3334"/>
    </location>
</feature>
<feature type="compositionally biased region" description="Low complexity" evidence="1">
    <location>
        <begin position="3410"/>
        <end position="3430"/>
    </location>
</feature>
<feature type="compositionally biased region" description="Basic residues" evidence="1">
    <location>
        <begin position="3628"/>
        <end position="3638"/>
    </location>
</feature>
<dbReference type="PANTHER" id="PTHR43571">
    <property type="entry name" value="NADP-SPECIFIC GLUTAMATE DEHYDROGENASE 1-RELATED"/>
    <property type="match status" value="1"/>
</dbReference>
<dbReference type="InterPro" id="IPR006096">
    <property type="entry name" value="Glu/Leu/Phe/Val/Trp_DH_C"/>
</dbReference>
<sequence length="3777" mass="434178">MKNRFKNLTKSEGFKEFQVNKLKEEQYTKLLKEALEFIQGVLEDKTITEEQLLSQDGVLILNAMNNLATPMTIHIVPTFFEHQVITENINLYQKILLEFFGYYPQNLWPITGKHSDDFITRLSFIKSIVFVKEVIELFGSKRYTDEPIRKIHIMKGKLKTVKYTGKQKENNRFHNDCYDLGEGRHKLPRELLKQNRSMYRYLLDVQRSLEQMKESKEGTTLDRFKRNSRYRRRVKALPKIAIGSEFDIETLLLDTGGVEEEKRQKKELERKIKNKSIEEQNKLKKEHEERLLKLKRISEEVENEKEKEKELEKERLRKEKEEQEEQERLRKQKEEEEQERLRKQKEEERKRKEEEEQERLRKQKEEEERKRKEKEEQEERKRKEEEEERERLRKQKEEEDERKRKQKEEDERKRRQKNEEERLRKEKEERERLRKQKEEDERKRKEEEEERERKRKQKEEEDERKRKQKEERLRKEKEEKKRLKKEKEEEQERLRKQKEEEERKRKEKEEQERLSKQKQLEERIRKEDEEEEERLRLAKIKEEELAKRERALKERERLLREREEQSKKDFEKKLLELALKQKELEEKKKLKKQKEKEKLERLQKKLNSLKDYDHELNEKNQKHKLENEKKLKEIEAKYQNTDQENQFEKEFDELKKKEKKLDKKLKLDISQDLVDKTDNKLKSNEKTLKGKKICLSGSNDKSIKIAKELIKKGAIPITLSDKNGYISNPNGFDIEQLNKIKELKNQNKPLESIIKTDKNIQYHPNKTPFSTIECDIAIPCQKHGEITKTESKQLSQNGCIAVTDGTLDASSSDAIPIYQRNDILYTPYEDQNNKIAKEIVNKTANKLKSNGKTLKGKAISLSGSNNKTIETAKELIKKGAIPITLSDENGFISNQNGFDIEQLNKIQELKNQNKPMESITKTDKNIQYHPNKTPFSTIECDIAIPCQKNGEITKTESKQLSQNGCIAVTDGTLDASSSDAIPIYQRNDILYTPYQDKETQIANKIVDKTDNKLKSNGKTLKGKIITLSGSNDKSIEIAKELIKRGAIPITLSDENGFISNPNGFDIEQLNKIKELKNQNKPLESINKTDKNIQYHPNKTPFSTIECDIAIPCQKRGEITKTESKQLSQNGCIAVTDGNTDASTKGAIEIYQKNDILYSPYQDQETQIANKIVNKTDNKLKSNGKTLKGKIITLSGSNDKTIETAKELIKKGAIPITLSDENGFISNPNGFNIEQLNKIQELKNQNKPLESINKTDKNIQYHPNKTPFSTIECDIAIPCQKRGEITKTESKQLSKNGCIAVTDGTPDASTSEAIPIYQKNDILYTPYEDKETQIAKKLVDQTDKKLKSNGKTLKGKTITLSGSNDKSIETAKELIKKGAIPITLSDENGYIHNPNGFDIEQLNKIQELKNQNKPLESINKTDKNIQYHPNKTPFSTIECDIAIPCQKNGEITKTESKQLSQNGCIAVTDGTPDASTSDAIPIYQKNDILYSPYEDQETQISKKIVDKTDNKLKSNGKTLKGKVISLSGSNDKSIEIAKELIKKGAIPITLSDKNGYIHNPNGFDIEQLNKIKELKNQNKPLQSITKTDKNIQYHPNKTPFSTIECDVAIPCQKSGEITKTESKQLSKNGCIAVIDGTPDASTKEAITIYQKNDILYSPYEDKETQISKNLVDKTDKKLKSNGKTLKGKKICLSGSNDKTIETAKELIKKGAIPITLSDKNGYIHHPNGFDIEQLNKIKELKNQNKPIESITKTDKNIQYHPNKTPFSTIECDIAIPCQKRGEITKTESKQLSKNGCIAVTDGTQDASSSDAIPIYQKNDILYTPYQNQETILAKKLVDQTDNKLKSNGKTLKGKKITLSGSNDKSIETAKELIKKGAIPITLSDENGYIHHPNGFDIEQLNKIKELKNQNKPLKLIIKTDKNIQYHPNKTPFSTIKCDIAIPCQKHGEITKTESKQLSQNGCIAVTDGTPDASSSDAIEIYQKNDILYSPYEDKETQISKKIVNKTDNKLKSNGKTLKGKTITLSGSNDKSIKISKELIKKGAIPITLSDENGFVYNPNGFDIEQLNKIKELKNQNKPMESITKTDKNIQYHPNKTPFSTIECDIAIPCQKNGEITKTESKQLSQNGCIAVTDGTQDASSSDAIEIYQKNDILYSPYEDKNNKITKELVAKTANKLKSNGKTLKGKTISLSGYNNKSIETAKELIKKGAIPITLSDENGFLHNPNGFDIEQLNKIQELRNQIKNLYFINKTDKNIQYHPNKTPFSTIKCDIAIPCQKTGEITKTESKQLSQNGCIAVTDGAPDASTRDAIPIYQKNDILYIPYEDLETKLAKKLVDQTDKKLKSNGKTLKGKTITLSGSNDKSIETAKELIKKGAIPITLSDENGFISNQNGFDIEQLNKIQELKNQNKPMESITKTDKNIQYHPNKTPFSTIECDIAIPCQKNGEITKTESKQLSKNGCIAVTDGTQDASTNDAIEIYQKNDILYSPYEDKETQISKKLVDQTDKKLKSNGKTLKGKKICLSGSNDKTIETAKELIKKGAIPITLSDENGFLHNLNGFNIEQLNKIKELKNQNKPLESINKTDKNIQYHPNKTPFSTIECDIAIPCQKHGEITKTESKQLSQNGCIAVTDGTQDASTKEAITIYQKNDILYSPYEDKETQISNKIVNKTDKKLKSNGKTLKGKTITLSGSNDKSIETAKGFINKEAFPITLSDENGFISNLNGFDIEQLNKIQELKNQNKPLESITKTDKNIQYHPNKTPFSTIECDIAIPCQKNGEITKTESKQLSKNGCIAVTDGTQDASTNDAIEIYQKNDILYSPYEDKETQISKKLVDQTDKKLKSNGKTLKGKKICLSGSNDKTIETAKELIKKGAIPITLSDENGFLHNLNGFNFEQLNKIKELKNQNKPLESINKTDKNIQYHPNKTPFSTIKCDIAIPCQKHGEITKTESKQLSQNGCIAVTDGTPDASTNDAIEIYQKNDILYSPYEDKETQIATKALLYLTDEMLKSNGKTLKGKIITLSGSNDKSIEIAKELIKKGAIPITLSDENGYIHNPNGFDIEQLNKIQELKNQNKPLESITKIDKNIQYHPNKSPFSKIKCDIAIPCQKTGEITKTESKQLSQNGCIAVTDGTQDASTKEAIEFYQKNDILYSPYDLTSQVIKKFEKFEKEQNKSGKPLSNDVVEKKLKEIIKNIFNNNDLIQKEYSEKSTSSSDESDSSNSSDSSDSSDSENSKEMKRLMKELKDKEKELKKKAQELKKSQREKELQLEQREKEMQAELERKRQLKKEELERKKQELMRKEQELKEKRKRKKQELEKKRLQRLAQKQKKEELRKKRLEELKQKQKELNEKEEELNQNEKLKLLELEKLEKEKENEFNNLKEQKDKELNEKEKQLKEIEEKLNEKLKKSSEKNSSSSSSSSSSSNSSSSGSEDSNKQKKKRKKKISESSSEDEETKKLLNEINQKEKELAEKSKQLTEEEQKRKLELENQLDQKKKELDQLEKEKLDKLKQKELDLQKQEEELKKKKEELRKKKLEQLEKKRKEKEELRKKRLEELKQKQKELNEKEEELNQNEKLKLLELEKLEKEKENEFNNLKEQKDKELNEKEKQLKEDEEKLKENEEKLMEKLKKSLKNPIRSKKGSSSSSSTSTSTSSSRSSSGSEDSNKKNKKKNKNLTSESSSEDEETKKLLNEINQKEKELAEKSKQLTEEEQKRKLELENQLDQKKQELDQLEKEKLDKLKQKELVLQKQEEELKKKKEELRKKKLEQLEKKKRKKKKN</sequence>
<protein>
    <submittedName>
        <fullName evidence="3">Nadp-specific glutamate dehydrogenase 1-related</fullName>
    </submittedName>
</protein>
<dbReference type="InterPro" id="IPR012317">
    <property type="entry name" value="Poly(ADP-ribose)pol_cat_dom"/>
</dbReference>
<feature type="domain" description="PARP catalytic" evidence="2">
    <location>
        <begin position="3714"/>
        <end position="3777"/>
    </location>
</feature>
<evidence type="ECO:0000259" key="2">
    <source>
        <dbReference type="PROSITE" id="PS51059"/>
    </source>
</evidence>
<feature type="compositionally biased region" description="Basic and acidic residues" evidence="1">
    <location>
        <begin position="3367"/>
        <end position="3409"/>
    </location>
</feature>
<dbReference type="GO" id="GO:0003950">
    <property type="term" value="F:NAD+ poly-ADP-ribosyltransferase activity"/>
    <property type="evidence" value="ECO:0007669"/>
    <property type="project" value="InterPro"/>
</dbReference>
<feature type="compositionally biased region" description="Basic and acidic residues" evidence="1">
    <location>
        <begin position="3683"/>
        <end position="3723"/>
    </location>
</feature>
<name>A0AAV7YQK4_9EUKA</name>
<dbReference type="Pfam" id="PF00208">
    <property type="entry name" value="ELFV_dehydrog"/>
    <property type="match status" value="15"/>
</dbReference>
<dbReference type="GO" id="GO:0004354">
    <property type="term" value="F:glutamate dehydrogenase (NADP+) activity"/>
    <property type="evidence" value="ECO:0007669"/>
    <property type="project" value="TreeGrafter"/>
</dbReference>
<feature type="compositionally biased region" description="Low complexity" evidence="1">
    <location>
        <begin position="3207"/>
        <end position="3226"/>
    </location>
</feature>
<feature type="compositionally biased region" description="Basic and acidic residues" evidence="1">
    <location>
        <begin position="457"/>
        <end position="532"/>
    </location>
</feature>